<dbReference type="SMART" id="SM00347">
    <property type="entry name" value="HTH_MARR"/>
    <property type="match status" value="1"/>
</dbReference>
<dbReference type="RefSeq" id="WP_167952070.1">
    <property type="nucleotide sequence ID" value="NZ_JAATJE010000001.1"/>
</dbReference>
<evidence type="ECO:0000259" key="1">
    <source>
        <dbReference type="PROSITE" id="PS50995"/>
    </source>
</evidence>
<dbReference type="Gene3D" id="1.10.10.10">
    <property type="entry name" value="Winged helix-like DNA-binding domain superfamily/Winged helix DNA-binding domain"/>
    <property type="match status" value="1"/>
</dbReference>
<name>A0ABX0XH91_9SPHN</name>
<feature type="domain" description="HTH marR-type" evidence="1">
    <location>
        <begin position="12"/>
        <end position="144"/>
    </location>
</feature>
<dbReference type="PANTHER" id="PTHR33164">
    <property type="entry name" value="TRANSCRIPTIONAL REGULATOR, MARR FAMILY"/>
    <property type="match status" value="1"/>
</dbReference>
<dbReference type="SUPFAM" id="SSF46785">
    <property type="entry name" value="Winged helix' DNA-binding domain"/>
    <property type="match status" value="1"/>
</dbReference>
<dbReference type="EMBL" id="JAATJE010000001">
    <property type="protein sequence ID" value="NJC32698.1"/>
    <property type="molecule type" value="Genomic_DNA"/>
</dbReference>
<reference evidence="2 3" key="1">
    <citation type="submission" date="2020-03" db="EMBL/GenBank/DDBJ databases">
        <title>Genomic Encyclopedia of Type Strains, Phase IV (KMG-IV): sequencing the most valuable type-strain genomes for metagenomic binning, comparative biology and taxonomic classification.</title>
        <authorList>
            <person name="Goeker M."/>
        </authorList>
    </citation>
    <scope>NUCLEOTIDE SEQUENCE [LARGE SCALE GENOMIC DNA]</scope>
    <source>
        <strain evidence="2 3">DSM 27651</strain>
    </source>
</reference>
<protein>
    <submittedName>
        <fullName evidence="2">DNA-binding MarR family transcriptional regulator</fullName>
    </submittedName>
</protein>
<keyword evidence="2" id="KW-0238">DNA-binding</keyword>
<accession>A0ABX0XH91</accession>
<keyword evidence="3" id="KW-1185">Reference proteome</keyword>
<evidence type="ECO:0000313" key="3">
    <source>
        <dbReference type="Proteomes" id="UP000734218"/>
    </source>
</evidence>
<dbReference type="InterPro" id="IPR039422">
    <property type="entry name" value="MarR/SlyA-like"/>
</dbReference>
<dbReference type="InterPro" id="IPR036388">
    <property type="entry name" value="WH-like_DNA-bd_sf"/>
</dbReference>
<dbReference type="PROSITE" id="PS50995">
    <property type="entry name" value="HTH_MARR_2"/>
    <property type="match status" value="1"/>
</dbReference>
<dbReference type="Proteomes" id="UP000734218">
    <property type="component" value="Unassembled WGS sequence"/>
</dbReference>
<dbReference type="InterPro" id="IPR036390">
    <property type="entry name" value="WH_DNA-bd_sf"/>
</dbReference>
<proteinExistence type="predicted"/>
<dbReference type="PRINTS" id="PR00598">
    <property type="entry name" value="HTHMARR"/>
</dbReference>
<gene>
    <name evidence="2" type="ORF">GGR88_000172</name>
</gene>
<dbReference type="InterPro" id="IPR000835">
    <property type="entry name" value="HTH_MarR-typ"/>
</dbReference>
<dbReference type="PANTHER" id="PTHR33164:SF43">
    <property type="entry name" value="HTH-TYPE TRANSCRIPTIONAL REPRESSOR YETL"/>
    <property type="match status" value="1"/>
</dbReference>
<organism evidence="2 3">
    <name type="scientific">Sphingomonas jejuensis</name>
    <dbReference type="NCBI Taxonomy" id="904715"/>
    <lineage>
        <taxon>Bacteria</taxon>
        <taxon>Pseudomonadati</taxon>
        <taxon>Pseudomonadota</taxon>
        <taxon>Alphaproteobacteria</taxon>
        <taxon>Sphingomonadales</taxon>
        <taxon>Sphingomonadaceae</taxon>
        <taxon>Sphingomonas</taxon>
    </lineage>
</organism>
<sequence>MPFYSEACFDPDNSIGYLVRRTNQLGAAALEPVFADHGLTYTQWQALVSIWFGRGMTAADLARDLGHDKGATTRLVDMLSDKGWITREPSPDDRRRIALALTDAGEAVTLACKKDVVACWNRWLSDWPQEDARTLILLLQRLRATLVEAGPCA</sequence>
<comment type="caution">
    <text evidence="2">The sequence shown here is derived from an EMBL/GenBank/DDBJ whole genome shotgun (WGS) entry which is preliminary data.</text>
</comment>
<evidence type="ECO:0000313" key="2">
    <source>
        <dbReference type="EMBL" id="NJC32698.1"/>
    </source>
</evidence>
<dbReference type="Pfam" id="PF01047">
    <property type="entry name" value="MarR"/>
    <property type="match status" value="1"/>
</dbReference>
<dbReference type="GO" id="GO:0003677">
    <property type="term" value="F:DNA binding"/>
    <property type="evidence" value="ECO:0007669"/>
    <property type="project" value="UniProtKB-KW"/>
</dbReference>